<evidence type="ECO:0000256" key="10">
    <source>
        <dbReference type="HAMAP-Rule" id="MF_00453"/>
    </source>
</evidence>
<keyword evidence="5 10" id="KW-0547">Nucleotide-binding</keyword>
<dbReference type="RefSeq" id="WP_284484056.1">
    <property type="nucleotide sequence ID" value="NZ_JASNJE010000003.1"/>
</dbReference>
<dbReference type="InterPro" id="IPR008210">
    <property type="entry name" value="PEP_carboxykinase_N"/>
</dbReference>
<dbReference type="PIRSF" id="PIRSF006294">
    <property type="entry name" value="PEP_crbxkin"/>
    <property type="match status" value="1"/>
</dbReference>
<keyword evidence="7 10" id="KW-0067">ATP-binding</keyword>
<feature type="binding site" evidence="10">
    <location>
        <position position="200"/>
    </location>
    <ligand>
        <name>ATP</name>
        <dbReference type="ChEBI" id="CHEBI:30616"/>
    </ligand>
</feature>
<evidence type="ECO:0000313" key="11">
    <source>
        <dbReference type="EMBL" id="MDK3072101.1"/>
    </source>
</evidence>
<sequence length="532" mass="59067">MTVGRVNPSFRLQDQGIEGVENVHYNLLEPALIEAALRLGEGVLGQGGSFMVETGKFTGRSPKDKHVVRSATTENTIWWENNAPMTPEAFDQLYEDMIKHMKSREYFVQDMFVGADPSHRLNVRLVTELAWHNLFIRHMFRRPEREELDTFKAEYTVINCPSFKADPERHGCRSETVIAMNFDRKLILVASTEYAGENKKSIFSMMNYLLPEKGVMPMHCSANHAKGNPVDSAIFFGLSGTGKTTLSADPDRTLLGDDEHGWSDKGIFNFEGGCYAKTIHLSPEAEPEIYATTTKFGTVIENMVYDEETRALDFEDDSLTANMRCAYPLHYISNASETGVAGNPKNIIMLTCDAFGVLPPIARLTPAQAMYHFLSGFTSKMAGTERGVTTSQPTFSTCFGAPFMPRRPEVYGNLLREKIATHGATCWLVNTGWTGGAYGTGSRMPIKATRALLTAALDGSLAEVDFRKDANFGFEVPVSVPGVAEVLLDPRRTWDDPAAYDKQAAELVKMFADNFEQYLPYIDEDVKAAAIG</sequence>
<evidence type="ECO:0000256" key="4">
    <source>
        <dbReference type="ARBA" id="ARBA00022432"/>
    </source>
</evidence>
<dbReference type="SUPFAM" id="SSF68923">
    <property type="entry name" value="PEP carboxykinase N-terminal domain"/>
    <property type="match status" value="1"/>
</dbReference>
<keyword evidence="12" id="KW-1185">Reference proteome</keyword>
<accession>A0ABT7FAG3</accession>
<evidence type="ECO:0000256" key="5">
    <source>
        <dbReference type="ARBA" id="ARBA00022741"/>
    </source>
</evidence>
<reference evidence="11 12" key="1">
    <citation type="submission" date="2023-05" db="EMBL/GenBank/DDBJ databases">
        <title>Sedimentitalea sp. nov. JM2-8.</title>
        <authorList>
            <person name="Huang J."/>
        </authorList>
    </citation>
    <scope>NUCLEOTIDE SEQUENCE [LARGE SCALE GENOMIC DNA]</scope>
    <source>
        <strain evidence="11 12">JM2-8</strain>
    </source>
</reference>
<gene>
    <name evidence="10" type="primary">pckA</name>
    <name evidence="11" type="ORF">QO034_03175</name>
</gene>
<dbReference type="EMBL" id="JASNJE010000003">
    <property type="protein sequence ID" value="MDK3072101.1"/>
    <property type="molecule type" value="Genomic_DNA"/>
</dbReference>
<feature type="binding site" evidence="10">
    <location>
        <position position="60"/>
    </location>
    <ligand>
        <name>substrate</name>
    </ligand>
</feature>
<protein>
    <recommendedName>
        <fullName evidence="3 10">Phosphoenolpyruvate carboxykinase (ATP)</fullName>
        <shortName evidence="10">PCK</shortName>
        <shortName evidence="10">PEP carboxykinase</shortName>
        <shortName evidence="10">PEPCK</shortName>
        <ecNumber evidence="3 10">4.1.1.49</ecNumber>
    </recommendedName>
</protein>
<feature type="binding site" evidence="10">
    <location>
        <position position="324"/>
    </location>
    <ligand>
        <name>substrate</name>
    </ligand>
</feature>
<dbReference type="Gene3D" id="2.170.8.10">
    <property type="entry name" value="Phosphoenolpyruvate Carboxykinase, domain 2"/>
    <property type="match status" value="1"/>
</dbReference>
<evidence type="ECO:0000313" key="12">
    <source>
        <dbReference type="Proteomes" id="UP001227126"/>
    </source>
</evidence>
<feature type="binding site" evidence="10">
    <location>
        <position position="286"/>
    </location>
    <ligand>
        <name>ATP</name>
        <dbReference type="ChEBI" id="CHEBI:30616"/>
    </ligand>
</feature>
<keyword evidence="10" id="KW-0464">Manganese</keyword>
<dbReference type="Gene3D" id="3.90.228.20">
    <property type="match status" value="1"/>
</dbReference>
<keyword evidence="8 10" id="KW-0456">Lyase</keyword>
<dbReference type="Pfam" id="PF01293">
    <property type="entry name" value="PEPCK_ATP"/>
    <property type="match status" value="1"/>
</dbReference>
<comment type="catalytic activity">
    <reaction evidence="9 10">
        <text>oxaloacetate + ATP = phosphoenolpyruvate + ADP + CO2</text>
        <dbReference type="Rhea" id="RHEA:18617"/>
        <dbReference type="ChEBI" id="CHEBI:16452"/>
        <dbReference type="ChEBI" id="CHEBI:16526"/>
        <dbReference type="ChEBI" id="CHEBI:30616"/>
        <dbReference type="ChEBI" id="CHEBI:58702"/>
        <dbReference type="ChEBI" id="CHEBI:456216"/>
        <dbReference type="EC" id="4.1.1.49"/>
    </reaction>
</comment>
<dbReference type="HAMAP" id="MF_00453">
    <property type="entry name" value="PEPCK_ATP"/>
    <property type="match status" value="1"/>
</dbReference>
<dbReference type="InterPro" id="IPR013035">
    <property type="entry name" value="PEP_carboxykinase_C"/>
</dbReference>
<dbReference type="PANTHER" id="PTHR30031">
    <property type="entry name" value="PHOSPHOENOLPYRUVATE CARBOXYKINASE ATP"/>
    <property type="match status" value="1"/>
</dbReference>
<dbReference type="NCBIfam" id="TIGR00224">
    <property type="entry name" value="pckA"/>
    <property type="match status" value="1"/>
</dbReference>
<feature type="binding site" evidence="10">
    <location>
        <position position="194"/>
    </location>
    <ligand>
        <name>substrate</name>
    </ligand>
</feature>
<evidence type="ECO:0000256" key="8">
    <source>
        <dbReference type="ARBA" id="ARBA00023239"/>
    </source>
</evidence>
<comment type="pathway">
    <text evidence="1 10">Carbohydrate biosynthesis; gluconeogenesis.</text>
</comment>
<dbReference type="InterPro" id="IPR001272">
    <property type="entry name" value="PEP_carboxykinase_ATP"/>
</dbReference>
<dbReference type="SUPFAM" id="SSF53795">
    <property type="entry name" value="PEP carboxykinase-like"/>
    <property type="match status" value="1"/>
</dbReference>
<evidence type="ECO:0000256" key="3">
    <source>
        <dbReference type="ARBA" id="ARBA00012363"/>
    </source>
</evidence>
<comment type="cofactor">
    <cofactor evidence="10">
        <name>Mn(2+)</name>
        <dbReference type="ChEBI" id="CHEBI:29035"/>
    </cofactor>
    <text evidence="10">Binds 1 Mn(2+) ion per subunit.</text>
</comment>
<comment type="subcellular location">
    <subcellularLocation>
        <location evidence="10">Cytoplasm</location>
    </subcellularLocation>
</comment>
<dbReference type="GO" id="GO:0004612">
    <property type="term" value="F:phosphoenolpyruvate carboxykinase (ATP) activity"/>
    <property type="evidence" value="ECO:0007669"/>
    <property type="project" value="UniProtKB-EC"/>
</dbReference>
<keyword evidence="10" id="KW-0963">Cytoplasm</keyword>
<comment type="caution">
    <text evidence="11">The sequence shown here is derived from an EMBL/GenBank/DDBJ whole genome shotgun (WGS) entry which is preliminary data.</text>
</comment>
<evidence type="ECO:0000256" key="7">
    <source>
        <dbReference type="ARBA" id="ARBA00022840"/>
    </source>
</evidence>
<feature type="binding site" evidence="10">
    <location>
        <position position="324"/>
    </location>
    <ligand>
        <name>ATP</name>
        <dbReference type="ChEBI" id="CHEBI:30616"/>
    </ligand>
</feature>
<dbReference type="Gene3D" id="3.40.449.10">
    <property type="entry name" value="Phosphoenolpyruvate Carboxykinase, domain 1"/>
    <property type="match status" value="1"/>
</dbReference>
<dbReference type="NCBIfam" id="NF006821">
    <property type="entry name" value="PRK09344.1-3"/>
    <property type="match status" value="1"/>
</dbReference>
<feature type="binding site" evidence="10">
    <location>
        <position position="200"/>
    </location>
    <ligand>
        <name>Mn(2+)</name>
        <dbReference type="ChEBI" id="CHEBI:29035"/>
    </ligand>
</feature>
<keyword evidence="10" id="KW-0479">Metal-binding</keyword>
<dbReference type="CDD" id="cd00484">
    <property type="entry name" value="PEPCK_ATP"/>
    <property type="match status" value="1"/>
</dbReference>
<keyword evidence="4 10" id="KW-0312">Gluconeogenesis</keyword>
<feature type="binding site" evidence="10">
    <location>
        <position position="219"/>
    </location>
    <ligand>
        <name>Mn(2+)</name>
        <dbReference type="ChEBI" id="CHEBI:29035"/>
    </ligand>
</feature>
<dbReference type="PANTHER" id="PTHR30031:SF0">
    <property type="entry name" value="PHOSPHOENOLPYRUVATE CARBOXYKINASE (ATP)"/>
    <property type="match status" value="1"/>
</dbReference>
<evidence type="ECO:0000256" key="1">
    <source>
        <dbReference type="ARBA" id="ARBA00004742"/>
    </source>
</evidence>
<evidence type="ECO:0000256" key="9">
    <source>
        <dbReference type="ARBA" id="ARBA00047371"/>
    </source>
</evidence>
<name>A0ABT7FAG3_9RHOB</name>
<comment type="function">
    <text evidence="10">Involved in the gluconeogenesis. Catalyzes the conversion of oxaloacetate (OAA) to phosphoenolpyruvate (PEP) through direct phosphoryl transfer between the nucleoside triphosphate and OAA.</text>
</comment>
<comment type="caution">
    <text evidence="10">Lacks conserved residue(s) required for the propagation of feature annotation.</text>
</comment>
<comment type="similarity">
    <text evidence="2 10">Belongs to the phosphoenolpyruvate carboxykinase (ATP) family.</text>
</comment>
<feature type="binding site" evidence="10">
    <location>
        <position position="449"/>
    </location>
    <ligand>
        <name>ATP</name>
        <dbReference type="ChEBI" id="CHEBI:30616"/>
    </ligand>
</feature>
<dbReference type="NCBIfam" id="NF006822">
    <property type="entry name" value="PRK09344.1-4"/>
    <property type="match status" value="1"/>
</dbReference>
<dbReference type="Proteomes" id="UP001227126">
    <property type="component" value="Unassembled WGS sequence"/>
</dbReference>
<evidence type="ECO:0000256" key="6">
    <source>
        <dbReference type="ARBA" id="ARBA00022793"/>
    </source>
</evidence>
<organism evidence="11 12">
    <name type="scientific">Sedimentitalea xiamensis</name>
    <dbReference type="NCBI Taxonomy" id="3050037"/>
    <lineage>
        <taxon>Bacteria</taxon>
        <taxon>Pseudomonadati</taxon>
        <taxon>Pseudomonadota</taxon>
        <taxon>Alphaproteobacteria</taxon>
        <taxon>Rhodobacterales</taxon>
        <taxon>Paracoccaceae</taxon>
        <taxon>Sedimentitalea</taxon>
    </lineage>
</organism>
<feature type="binding site" evidence="10">
    <location>
        <begin position="237"/>
        <end position="245"/>
    </location>
    <ligand>
        <name>ATP</name>
        <dbReference type="ChEBI" id="CHEBI:30616"/>
    </ligand>
</feature>
<feature type="binding site" evidence="10">
    <location>
        <position position="200"/>
    </location>
    <ligand>
        <name>substrate</name>
    </ligand>
</feature>
<proteinExistence type="inferred from homology"/>
<feature type="binding site" evidence="10">
    <location>
        <position position="219"/>
    </location>
    <ligand>
        <name>ATP</name>
        <dbReference type="ChEBI" id="CHEBI:30616"/>
    </ligand>
</feature>
<dbReference type="NCBIfam" id="NF006820">
    <property type="entry name" value="PRK09344.1-2"/>
    <property type="match status" value="1"/>
</dbReference>
<feature type="binding site" evidence="10">
    <location>
        <position position="258"/>
    </location>
    <ligand>
        <name>Mn(2+)</name>
        <dbReference type="ChEBI" id="CHEBI:29035"/>
    </ligand>
</feature>
<evidence type="ECO:0000256" key="2">
    <source>
        <dbReference type="ARBA" id="ARBA00006052"/>
    </source>
</evidence>
<keyword evidence="6 10" id="KW-0210">Decarboxylase</keyword>
<dbReference type="EC" id="4.1.1.49" evidence="3 10"/>